<reference evidence="4 5" key="1">
    <citation type="submission" date="2019-06" db="EMBL/GenBank/DDBJ databases">
        <title>Sorghum-associated microbial communities from plants grown in Nebraska, USA.</title>
        <authorList>
            <person name="Schachtman D."/>
        </authorList>
    </citation>
    <scope>NUCLEOTIDE SEQUENCE [LARGE SCALE GENOMIC DNA]</scope>
    <source>
        <strain evidence="4 5">2482</strain>
    </source>
</reference>
<keyword evidence="5" id="KW-1185">Reference proteome</keyword>
<dbReference type="CDD" id="cd00118">
    <property type="entry name" value="LysM"/>
    <property type="match status" value="2"/>
</dbReference>
<dbReference type="Pfam" id="PF01476">
    <property type="entry name" value="LysM"/>
    <property type="match status" value="2"/>
</dbReference>
<evidence type="ECO:0000256" key="1">
    <source>
        <dbReference type="ARBA" id="ARBA00023295"/>
    </source>
</evidence>
<gene>
    <name evidence="4" type="ORF">FB550_106120</name>
</gene>
<dbReference type="Gene3D" id="3.10.350.10">
    <property type="entry name" value="LysM domain"/>
    <property type="match status" value="2"/>
</dbReference>
<accession>A0A561DCN3</accession>
<evidence type="ECO:0000313" key="4">
    <source>
        <dbReference type="EMBL" id="TWE01068.1"/>
    </source>
</evidence>
<dbReference type="GO" id="GO:0008061">
    <property type="term" value="F:chitin binding"/>
    <property type="evidence" value="ECO:0007669"/>
    <property type="project" value="InterPro"/>
</dbReference>
<dbReference type="Gene3D" id="3.10.50.10">
    <property type="match status" value="1"/>
</dbReference>
<protein>
    <submittedName>
        <fullName evidence="4">Spore germination protein</fullName>
    </submittedName>
</protein>
<dbReference type="AlphaFoldDB" id="A0A561DCN3"/>
<sequence>MTVHVVGTGENLWSISKRYNVSMKTIVSVNGLPSTTALVPGLALYIPDNTLPIRAYQIKAGDTLWELAERFKTNPSSISPANPGIDLKRLRIGQVINIPSPIKLTLSTLGFLVPSGTTTNLPIIDSLSNQLTYLAIVNYAFTSEGFAYAQIDDSAIIAKCKQLNIIPLLMIRNFTTSGFSAELAGGVLGNAAYRQNLIASIVNLTTSRGFGGVSLDLEFIPPARRNDFNSFLQELKGQLGQLILNVNVHAKAADMPTNRIVGAYDYAAIGNIVDLMAVMTIDYGYPGGPPDPISPIQWVEQVINYAITQVSPQKLLIAMSLYGYDKVIATNATKGLSVLAAQNQAISVREPIQFDYTAKSPWYRYWIGNVEHAVWFEDIRSYIEKYKLIDIHQLVGTTFWQISLPAPQNWSFLNKDITVIKNRGK</sequence>
<dbReference type="Gene3D" id="3.20.20.80">
    <property type="entry name" value="Glycosidases"/>
    <property type="match status" value="1"/>
</dbReference>
<keyword evidence="1" id="KW-0326">Glycosidase</keyword>
<evidence type="ECO:0000259" key="2">
    <source>
        <dbReference type="PROSITE" id="PS51782"/>
    </source>
</evidence>
<name>A0A561DCN3_9BACI</name>
<dbReference type="EMBL" id="VIVN01000006">
    <property type="protein sequence ID" value="TWE01068.1"/>
    <property type="molecule type" value="Genomic_DNA"/>
</dbReference>
<dbReference type="RefSeq" id="WP_144565634.1">
    <property type="nucleotide sequence ID" value="NZ_VIVN01000006.1"/>
</dbReference>
<feature type="domain" description="GH18" evidence="3">
    <location>
        <begin position="106"/>
        <end position="425"/>
    </location>
</feature>
<organism evidence="4 5">
    <name type="scientific">Neobacillus bataviensis</name>
    <dbReference type="NCBI Taxonomy" id="220685"/>
    <lineage>
        <taxon>Bacteria</taxon>
        <taxon>Bacillati</taxon>
        <taxon>Bacillota</taxon>
        <taxon>Bacilli</taxon>
        <taxon>Bacillales</taxon>
        <taxon>Bacillaceae</taxon>
        <taxon>Neobacillus</taxon>
    </lineage>
</organism>
<dbReference type="SMART" id="SM00257">
    <property type="entry name" value="LysM"/>
    <property type="match status" value="2"/>
</dbReference>
<keyword evidence="1" id="KW-0378">Hydrolase</keyword>
<dbReference type="InterPro" id="IPR001223">
    <property type="entry name" value="Glyco_hydro18_cat"/>
</dbReference>
<proteinExistence type="predicted"/>
<feature type="domain" description="LysM" evidence="2">
    <location>
        <begin position="54"/>
        <end position="98"/>
    </location>
</feature>
<dbReference type="PROSITE" id="PS51910">
    <property type="entry name" value="GH18_2"/>
    <property type="match status" value="1"/>
</dbReference>
<evidence type="ECO:0000259" key="3">
    <source>
        <dbReference type="PROSITE" id="PS51910"/>
    </source>
</evidence>
<dbReference type="SMART" id="SM00636">
    <property type="entry name" value="Glyco_18"/>
    <property type="match status" value="1"/>
</dbReference>
<evidence type="ECO:0000313" key="5">
    <source>
        <dbReference type="Proteomes" id="UP000319671"/>
    </source>
</evidence>
<dbReference type="GO" id="GO:0012505">
    <property type="term" value="C:endomembrane system"/>
    <property type="evidence" value="ECO:0007669"/>
    <property type="project" value="TreeGrafter"/>
</dbReference>
<dbReference type="PANTHER" id="PTHR46066:SF2">
    <property type="entry name" value="CHITINASE DOMAIN-CONTAINING PROTEIN 1"/>
    <property type="match status" value="1"/>
</dbReference>
<dbReference type="InterPro" id="IPR018392">
    <property type="entry name" value="LysM"/>
</dbReference>
<dbReference type="GO" id="GO:0005975">
    <property type="term" value="P:carbohydrate metabolic process"/>
    <property type="evidence" value="ECO:0007669"/>
    <property type="project" value="InterPro"/>
</dbReference>
<dbReference type="SUPFAM" id="SSF54106">
    <property type="entry name" value="LysM domain"/>
    <property type="match status" value="2"/>
</dbReference>
<dbReference type="InterPro" id="IPR029070">
    <property type="entry name" value="Chitinase_insertion_sf"/>
</dbReference>
<dbReference type="InterPro" id="IPR017853">
    <property type="entry name" value="GH"/>
</dbReference>
<dbReference type="Pfam" id="PF00704">
    <property type="entry name" value="Glyco_hydro_18"/>
    <property type="match status" value="1"/>
</dbReference>
<dbReference type="InterPro" id="IPR036779">
    <property type="entry name" value="LysM_dom_sf"/>
</dbReference>
<dbReference type="GO" id="GO:0070492">
    <property type="term" value="F:oligosaccharide binding"/>
    <property type="evidence" value="ECO:0007669"/>
    <property type="project" value="TreeGrafter"/>
</dbReference>
<dbReference type="PROSITE" id="PS51782">
    <property type="entry name" value="LYSM"/>
    <property type="match status" value="2"/>
</dbReference>
<dbReference type="Proteomes" id="UP000319671">
    <property type="component" value="Unassembled WGS sequence"/>
</dbReference>
<dbReference type="PANTHER" id="PTHR46066">
    <property type="entry name" value="CHITINASE DOMAIN-CONTAINING PROTEIN 1 FAMILY MEMBER"/>
    <property type="match status" value="1"/>
</dbReference>
<dbReference type="GO" id="GO:0016798">
    <property type="term" value="F:hydrolase activity, acting on glycosyl bonds"/>
    <property type="evidence" value="ECO:0007669"/>
    <property type="project" value="UniProtKB-KW"/>
</dbReference>
<dbReference type="SUPFAM" id="SSF51445">
    <property type="entry name" value="(Trans)glycosidases"/>
    <property type="match status" value="1"/>
</dbReference>
<comment type="caution">
    <text evidence="4">The sequence shown here is derived from an EMBL/GenBank/DDBJ whole genome shotgun (WGS) entry which is preliminary data.</text>
</comment>
<dbReference type="InterPro" id="IPR011583">
    <property type="entry name" value="Chitinase_II/V-like_cat"/>
</dbReference>
<feature type="domain" description="LysM" evidence="2">
    <location>
        <begin position="2"/>
        <end position="46"/>
    </location>
</feature>